<feature type="binding site" evidence="4">
    <location>
        <position position="303"/>
    </location>
    <ligand>
        <name>S-adenosyl-L-methionine</name>
        <dbReference type="ChEBI" id="CHEBI:59789"/>
    </ligand>
</feature>
<dbReference type="Gene3D" id="2.40.50.1070">
    <property type="match status" value="1"/>
</dbReference>
<dbReference type="Pfam" id="PF01938">
    <property type="entry name" value="TRAM"/>
    <property type="match status" value="1"/>
</dbReference>
<evidence type="ECO:0000256" key="6">
    <source>
        <dbReference type="SAM" id="MobiDB-lite"/>
    </source>
</evidence>
<dbReference type="PROSITE" id="PS01230">
    <property type="entry name" value="TRMA_1"/>
    <property type="match status" value="1"/>
</dbReference>
<evidence type="ECO:0000256" key="3">
    <source>
        <dbReference type="ARBA" id="ARBA00022691"/>
    </source>
</evidence>
<dbReference type="NCBIfam" id="TIGR00479">
    <property type="entry name" value="rumA"/>
    <property type="match status" value="1"/>
</dbReference>
<reference evidence="9" key="1">
    <citation type="submission" date="2016-10" db="EMBL/GenBank/DDBJ databases">
        <authorList>
            <person name="Varghese N."/>
            <person name="Submissions S."/>
        </authorList>
    </citation>
    <scope>NUCLEOTIDE SEQUENCE [LARGE SCALE GENOMIC DNA]</scope>
    <source>
        <strain evidence="9">DSM 22619</strain>
    </source>
</reference>
<dbReference type="Proteomes" id="UP000198528">
    <property type="component" value="Unassembled WGS sequence"/>
</dbReference>
<dbReference type="SUPFAM" id="SSF50249">
    <property type="entry name" value="Nucleic acid-binding proteins"/>
    <property type="match status" value="1"/>
</dbReference>
<dbReference type="PANTHER" id="PTHR11061">
    <property type="entry name" value="RNA M5U METHYLTRANSFERASE"/>
    <property type="match status" value="1"/>
</dbReference>
<evidence type="ECO:0000259" key="7">
    <source>
        <dbReference type="PROSITE" id="PS50926"/>
    </source>
</evidence>
<feature type="binding site" evidence="4">
    <location>
        <position position="332"/>
    </location>
    <ligand>
        <name>S-adenosyl-L-methionine</name>
        <dbReference type="ChEBI" id="CHEBI:59789"/>
    </ligand>
</feature>
<dbReference type="GO" id="GO:0070475">
    <property type="term" value="P:rRNA base methylation"/>
    <property type="evidence" value="ECO:0007669"/>
    <property type="project" value="TreeGrafter"/>
</dbReference>
<dbReference type="InterPro" id="IPR029063">
    <property type="entry name" value="SAM-dependent_MTases_sf"/>
</dbReference>
<dbReference type="PROSITE" id="PS01231">
    <property type="entry name" value="TRMA_2"/>
    <property type="match status" value="1"/>
</dbReference>
<feature type="binding site" evidence="4">
    <location>
        <position position="353"/>
    </location>
    <ligand>
        <name>S-adenosyl-L-methionine</name>
        <dbReference type="ChEBI" id="CHEBI:59789"/>
    </ligand>
</feature>
<dbReference type="InterPro" id="IPR010280">
    <property type="entry name" value="U5_MeTrfase_fam"/>
</dbReference>
<feature type="compositionally biased region" description="Basic residues" evidence="6">
    <location>
        <begin position="1"/>
        <end position="10"/>
    </location>
</feature>
<keyword evidence="3 4" id="KW-0949">S-adenosyl-L-methionine</keyword>
<dbReference type="InterPro" id="IPR030390">
    <property type="entry name" value="MeTrfase_TrmA_AS"/>
</dbReference>
<feature type="binding site" evidence="4">
    <location>
        <position position="396"/>
    </location>
    <ligand>
        <name>S-adenosyl-L-methionine</name>
        <dbReference type="ChEBI" id="CHEBI:59789"/>
    </ligand>
</feature>
<feature type="domain" description="TRAM" evidence="7">
    <location>
        <begin position="24"/>
        <end position="83"/>
    </location>
</feature>
<evidence type="ECO:0000313" key="8">
    <source>
        <dbReference type="EMBL" id="SDC31080.1"/>
    </source>
</evidence>
<evidence type="ECO:0000256" key="2">
    <source>
        <dbReference type="ARBA" id="ARBA00022679"/>
    </source>
</evidence>
<accession>A0A1G6KJ68</accession>
<dbReference type="PANTHER" id="PTHR11061:SF30">
    <property type="entry name" value="TRNA (URACIL(54)-C(5))-METHYLTRANSFERASE"/>
    <property type="match status" value="1"/>
</dbReference>
<dbReference type="Pfam" id="PF05958">
    <property type="entry name" value="tRNA_U5-meth_tr"/>
    <property type="match status" value="2"/>
</dbReference>
<gene>
    <name evidence="8" type="ORF">SAMN04487824_10859</name>
</gene>
<dbReference type="EMBL" id="FMZL01000008">
    <property type="protein sequence ID" value="SDC31080.1"/>
    <property type="molecule type" value="Genomic_DNA"/>
</dbReference>
<proteinExistence type="inferred from homology"/>
<dbReference type="PROSITE" id="PS50926">
    <property type="entry name" value="TRAM"/>
    <property type="match status" value="1"/>
</dbReference>
<keyword evidence="1 4" id="KW-0489">Methyltransferase</keyword>
<name>A0A1G6KJ68_9ACTN</name>
<feature type="active site" description="Nucleophile" evidence="4">
    <location>
        <position position="423"/>
    </location>
</feature>
<evidence type="ECO:0000256" key="4">
    <source>
        <dbReference type="PROSITE-ProRule" id="PRU01024"/>
    </source>
</evidence>
<dbReference type="GO" id="GO:0070041">
    <property type="term" value="F:rRNA (uridine-C5-)-methyltransferase activity"/>
    <property type="evidence" value="ECO:0007669"/>
    <property type="project" value="TreeGrafter"/>
</dbReference>
<comment type="similarity">
    <text evidence="4">Belongs to the class I-like SAM-binding methyltransferase superfamily. RNA M5U methyltransferase family.</text>
</comment>
<dbReference type="STRING" id="604330.SAMN04489857_1001"/>
<dbReference type="Gene3D" id="2.40.50.140">
    <property type="entry name" value="Nucleic acid-binding proteins"/>
    <property type="match status" value="1"/>
</dbReference>
<dbReference type="Gene3D" id="3.40.50.150">
    <property type="entry name" value="Vaccinia Virus protein VP39"/>
    <property type="match status" value="1"/>
</dbReference>
<dbReference type="SUPFAM" id="SSF53335">
    <property type="entry name" value="S-adenosyl-L-methionine-dependent methyltransferases"/>
    <property type="match status" value="1"/>
</dbReference>
<dbReference type="InterPro" id="IPR012340">
    <property type="entry name" value="NA-bd_OB-fold"/>
</dbReference>
<evidence type="ECO:0000256" key="1">
    <source>
        <dbReference type="ARBA" id="ARBA00022603"/>
    </source>
</evidence>
<organism evidence="8 9">
    <name type="scientific">Parafannyhessea umbonata</name>
    <dbReference type="NCBI Taxonomy" id="604330"/>
    <lineage>
        <taxon>Bacteria</taxon>
        <taxon>Bacillati</taxon>
        <taxon>Actinomycetota</taxon>
        <taxon>Coriobacteriia</taxon>
        <taxon>Coriobacteriales</taxon>
        <taxon>Atopobiaceae</taxon>
        <taxon>Parafannyhessea</taxon>
    </lineage>
</organism>
<dbReference type="InterPro" id="IPR002792">
    <property type="entry name" value="TRAM_dom"/>
</dbReference>
<sequence length="467" mass="50423">MPTNHNRRGGSTRQRPTTPPLAPRPQDGPLLTLEVERLAYGADAIAHTEEGKTVFVQGGVPGDTVEAALVQDGPSFSKARVTRVLEPSAYRVQSPCPFASVCGGCPWASVSYQTQLAAKRDNVVDALTRIGHFDPERARRLVAPCIQPGEPWGYRNKVELAFERRGQRAVVGMHDAGGTGVVKVDRCLLLESRYQKLTKAVSGALSYLANSHGLAIDRVGIRASRRTRDVEVALWTEPGPFPRAQAAKILGDATSATSIVRVLTKGPKKARRVVGVERLSGAGSWTELVGDERMTVSAPSFFQVNTKGAEKLVDLVLAGLAPDESDVAMDLYSGAGTFTLPLARRTSWVDAVESYGPAVRDLRRNLERAGLDNADPVGGDADREFPDSDADVIVVDPPRAGLAQDVVRKLSGQPARAIAYVSCDPATLARDLARFEQEGTYAVESVTPVDLFPQTFHVEDVTILRRR</sequence>
<dbReference type="PROSITE" id="PS51687">
    <property type="entry name" value="SAM_MT_RNA_M5U"/>
    <property type="match status" value="1"/>
</dbReference>
<keyword evidence="2 4" id="KW-0808">Transferase</keyword>
<dbReference type="CDD" id="cd02440">
    <property type="entry name" value="AdoMet_MTases"/>
    <property type="match status" value="1"/>
</dbReference>
<evidence type="ECO:0000313" key="9">
    <source>
        <dbReference type="Proteomes" id="UP000198528"/>
    </source>
</evidence>
<evidence type="ECO:0000256" key="5">
    <source>
        <dbReference type="PROSITE-ProRule" id="PRU10015"/>
    </source>
</evidence>
<feature type="active site" evidence="5">
    <location>
        <position position="423"/>
    </location>
</feature>
<feature type="region of interest" description="Disordered" evidence="6">
    <location>
        <begin position="1"/>
        <end position="28"/>
    </location>
</feature>
<dbReference type="AlphaFoldDB" id="A0A1G6KJ68"/>
<dbReference type="InterPro" id="IPR030391">
    <property type="entry name" value="MeTrfase_TrmA_CS"/>
</dbReference>
<protein>
    <submittedName>
        <fullName evidence="8">23S rRNA (Uracil1939-C5)-methyltransferase</fullName>
    </submittedName>
</protein>
<keyword evidence="9" id="KW-1185">Reference proteome</keyword>